<evidence type="ECO:0000313" key="2">
    <source>
        <dbReference type="Proteomes" id="UP001172673"/>
    </source>
</evidence>
<organism evidence="1 2">
    <name type="scientific">Cladophialophora chaetospira</name>
    <dbReference type="NCBI Taxonomy" id="386627"/>
    <lineage>
        <taxon>Eukaryota</taxon>
        <taxon>Fungi</taxon>
        <taxon>Dikarya</taxon>
        <taxon>Ascomycota</taxon>
        <taxon>Pezizomycotina</taxon>
        <taxon>Eurotiomycetes</taxon>
        <taxon>Chaetothyriomycetidae</taxon>
        <taxon>Chaetothyriales</taxon>
        <taxon>Herpotrichiellaceae</taxon>
        <taxon>Cladophialophora</taxon>
    </lineage>
</organism>
<proteinExistence type="predicted"/>
<keyword evidence="2" id="KW-1185">Reference proteome</keyword>
<reference evidence="1" key="1">
    <citation type="submission" date="2022-10" db="EMBL/GenBank/DDBJ databases">
        <title>Culturing micro-colonial fungi from biological soil crusts in the Mojave desert and describing Neophaeococcomyces mojavensis, and introducing the new genera and species Taxawa tesnikishii.</title>
        <authorList>
            <person name="Kurbessoian T."/>
            <person name="Stajich J.E."/>
        </authorList>
    </citation>
    <scope>NUCLEOTIDE SEQUENCE</scope>
    <source>
        <strain evidence="1">TK_41</strain>
    </source>
</reference>
<protein>
    <submittedName>
        <fullName evidence="1">Uncharacterized protein</fullName>
    </submittedName>
</protein>
<comment type="caution">
    <text evidence="1">The sequence shown here is derived from an EMBL/GenBank/DDBJ whole genome shotgun (WGS) entry which is preliminary data.</text>
</comment>
<accession>A0AA39CDU7</accession>
<dbReference type="AlphaFoldDB" id="A0AA39CDU7"/>
<gene>
    <name evidence="1" type="ORF">H2200_010723</name>
</gene>
<dbReference type="Proteomes" id="UP001172673">
    <property type="component" value="Unassembled WGS sequence"/>
</dbReference>
<evidence type="ECO:0000313" key="1">
    <source>
        <dbReference type="EMBL" id="KAJ9604609.1"/>
    </source>
</evidence>
<sequence>MAASKLDLLQSVLEAAGGLERFNQVEWIQVVNDVDGLFWAIKGYPGRQTVSAYVDTKQPRVIFYNLGGRLDDPHLRWIWTPKYLSIERPDGSVVLSREDPFKHFEGHTLHTPWDDLDLLYFRGYAMWNYLMTPFYFTWPGIRTKEVEEHTENGQTWRVLEVTYPDDFATHCRVQRFYYDERYQLRRLDYASEVIQGSPVAHYVYDEKKVDGIMFPMLRRALNMKNGVGVGRSMVLINFHKISLKGPQVRSNL</sequence>
<dbReference type="EMBL" id="JAPDRK010000018">
    <property type="protein sequence ID" value="KAJ9604609.1"/>
    <property type="molecule type" value="Genomic_DNA"/>
</dbReference>
<name>A0AA39CDU7_9EURO</name>